<dbReference type="EMBL" id="JAPQKO010000002">
    <property type="protein sequence ID" value="KAJ5180600.1"/>
    <property type="molecule type" value="Genomic_DNA"/>
</dbReference>
<evidence type="ECO:0000313" key="3">
    <source>
        <dbReference type="Proteomes" id="UP001146351"/>
    </source>
</evidence>
<accession>A0A9W9IPC5</accession>
<reference evidence="2" key="2">
    <citation type="journal article" date="2023" name="IMA Fungus">
        <title>Comparative genomic study of the Penicillium genus elucidates a diverse pangenome and 15 lateral gene transfer events.</title>
        <authorList>
            <person name="Petersen C."/>
            <person name="Sorensen T."/>
            <person name="Nielsen M.R."/>
            <person name="Sondergaard T.E."/>
            <person name="Sorensen J.L."/>
            <person name="Fitzpatrick D.A."/>
            <person name="Frisvad J.C."/>
            <person name="Nielsen K.L."/>
        </authorList>
    </citation>
    <scope>NUCLEOTIDE SEQUENCE</scope>
    <source>
        <strain evidence="2">IBT 21917</strain>
    </source>
</reference>
<dbReference type="SUPFAM" id="SSF54518">
    <property type="entry name" value="Tubby C-terminal domain-like"/>
    <property type="match status" value="1"/>
</dbReference>
<dbReference type="OrthoDB" id="97518at2759"/>
<comment type="caution">
    <text evidence="2">The sequence shown here is derived from an EMBL/GenBank/DDBJ whole genome shotgun (WGS) entry which is preliminary data.</text>
</comment>
<dbReference type="InterPro" id="IPR025659">
    <property type="entry name" value="Tubby-like_C"/>
</dbReference>
<dbReference type="InterPro" id="IPR038595">
    <property type="entry name" value="LOR_sf"/>
</dbReference>
<reference evidence="2" key="1">
    <citation type="submission" date="2022-11" db="EMBL/GenBank/DDBJ databases">
        <authorList>
            <person name="Petersen C."/>
        </authorList>
    </citation>
    <scope>NUCLEOTIDE SEQUENCE</scope>
    <source>
        <strain evidence="2">IBT 21917</strain>
    </source>
</reference>
<evidence type="ECO:0000256" key="1">
    <source>
        <dbReference type="ARBA" id="ARBA00005437"/>
    </source>
</evidence>
<evidence type="ECO:0008006" key="4">
    <source>
        <dbReference type="Google" id="ProtNLM"/>
    </source>
</evidence>
<proteinExistence type="inferred from homology"/>
<dbReference type="Gene3D" id="2.40.160.200">
    <property type="entry name" value="LURP1-related"/>
    <property type="match status" value="1"/>
</dbReference>
<protein>
    <recommendedName>
        <fullName evidence="4">Tubby C-terminal domain-containing protein</fullName>
    </recommendedName>
</protein>
<dbReference type="Proteomes" id="UP001146351">
    <property type="component" value="Unassembled WGS sequence"/>
</dbReference>
<dbReference type="Pfam" id="PF04525">
    <property type="entry name" value="LOR"/>
    <property type="match status" value="1"/>
</dbReference>
<keyword evidence="3" id="KW-1185">Reference proteome</keyword>
<dbReference type="InterPro" id="IPR007612">
    <property type="entry name" value="LOR"/>
</dbReference>
<comment type="similarity">
    <text evidence="1">Belongs to the LOR family.</text>
</comment>
<name>A0A9W9IPC5_9EURO</name>
<gene>
    <name evidence="2" type="ORF">N7492_003810</name>
</gene>
<organism evidence="2 3">
    <name type="scientific">Penicillium capsulatum</name>
    <dbReference type="NCBI Taxonomy" id="69766"/>
    <lineage>
        <taxon>Eukaryota</taxon>
        <taxon>Fungi</taxon>
        <taxon>Dikarya</taxon>
        <taxon>Ascomycota</taxon>
        <taxon>Pezizomycotina</taxon>
        <taxon>Eurotiomycetes</taxon>
        <taxon>Eurotiomycetidae</taxon>
        <taxon>Eurotiales</taxon>
        <taxon>Aspergillaceae</taxon>
        <taxon>Penicillium</taxon>
    </lineage>
</organism>
<dbReference type="AlphaFoldDB" id="A0A9W9IPC5"/>
<evidence type="ECO:0000313" key="2">
    <source>
        <dbReference type="EMBL" id="KAJ5180600.1"/>
    </source>
</evidence>
<sequence>MHRAAVQSPPCPMGIRGEHITEFERLLYVVPKYDPASVNEYTVKYDSNDATLFTVTGKKYSDRPVREFRDASGLPMFECHRPFVWTKWRRELAWRVRLPGNDEELVSVKTRRLGTEFDLTFRNVAVKESKTERDQMVTLEVRRTSLVLWRYLVTVDGRTVVDIRESMERNKTLPLLGRGTSGGTQPARRLVMEALVADDFDLALASLITVMVSEVIFSQGPYR</sequence>